<accession>A0A1C6R912</accession>
<keyword evidence="2" id="KW-1185">Reference proteome</keyword>
<sequence>MNRMERVWRRLVAPTSAGWPLALLRMAATALATVVAGGAAAVAIAAPASAATTTRICKSSPVPAG</sequence>
<protein>
    <submittedName>
        <fullName evidence="1">Uncharacterized protein</fullName>
    </submittedName>
</protein>
<dbReference type="EMBL" id="FMHT01000003">
    <property type="protein sequence ID" value="SCL13585.1"/>
    <property type="molecule type" value="Genomic_DNA"/>
</dbReference>
<evidence type="ECO:0000313" key="2">
    <source>
        <dbReference type="Proteomes" id="UP000199699"/>
    </source>
</evidence>
<reference evidence="1 2" key="1">
    <citation type="submission" date="2016-06" db="EMBL/GenBank/DDBJ databases">
        <authorList>
            <person name="Kjaerup R.B."/>
            <person name="Dalgaard T.S."/>
            <person name="Juul-Madsen H.R."/>
        </authorList>
    </citation>
    <scope>NUCLEOTIDE SEQUENCE [LARGE SCALE GENOMIC DNA]</scope>
    <source>
        <strain evidence="1 2">DSM 43818</strain>
    </source>
</reference>
<name>A0A1C6R912_9ACTN</name>
<organism evidence="1 2">
    <name type="scientific">Micromonospora nigra</name>
    <dbReference type="NCBI Taxonomy" id="145857"/>
    <lineage>
        <taxon>Bacteria</taxon>
        <taxon>Bacillati</taxon>
        <taxon>Actinomycetota</taxon>
        <taxon>Actinomycetes</taxon>
        <taxon>Micromonosporales</taxon>
        <taxon>Micromonosporaceae</taxon>
        <taxon>Micromonospora</taxon>
    </lineage>
</organism>
<gene>
    <name evidence="1" type="ORF">GA0070616_0186</name>
</gene>
<evidence type="ECO:0000313" key="1">
    <source>
        <dbReference type="EMBL" id="SCL13585.1"/>
    </source>
</evidence>
<dbReference type="RefSeq" id="WP_139128817.1">
    <property type="nucleotide sequence ID" value="NZ_FMHT01000003.1"/>
</dbReference>
<proteinExistence type="predicted"/>
<dbReference type="AlphaFoldDB" id="A0A1C6R912"/>
<dbReference type="Proteomes" id="UP000199699">
    <property type="component" value="Unassembled WGS sequence"/>
</dbReference>